<gene>
    <name evidence="1" type="ORF">AMJ40_05590</name>
</gene>
<accession>A0A0S7WGX6</accession>
<evidence type="ECO:0000313" key="2">
    <source>
        <dbReference type="Proteomes" id="UP000051124"/>
    </source>
</evidence>
<protein>
    <recommendedName>
        <fullName evidence="3">LIM zinc-binding domain-containing protein</fullName>
    </recommendedName>
</protein>
<dbReference type="AlphaFoldDB" id="A0A0S7WGX6"/>
<reference evidence="1 2" key="1">
    <citation type="journal article" date="2015" name="Microbiome">
        <title>Genomic resolution of linkages in carbon, nitrogen, and sulfur cycling among widespread estuary sediment bacteria.</title>
        <authorList>
            <person name="Baker B.J."/>
            <person name="Lazar C.S."/>
            <person name="Teske A.P."/>
            <person name="Dick G.J."/>
        </authorList>
    </citation>
    <scope>NUCLEOTIDE SEQUENCE [LARGE SCALE GENOMIC DNA]</scope>
    <source>
        <strain evidence="1">DG_26</strain>
    </source>
</reference>
<dbReference type="Proteomes" id="UP000051124">
    <property type="component" value="Unassembled WGS sequence"/>
</dbReference>
<evidence type="ECO:0000313" key="1">
    <source>
        <dbReference type="EMBL" id="KPJ49408.1"/>
    </source>
</evidence>
<name>A0A0S7WGX6_UNCT6</name>
<dbReference type="EMBL" id="LIZT01000060">
    <property type="protein sequence ID" value="KPJ49408.1"/>
    <property type="molecule type" value="Genomic_DNA"/>
</dbReference>
<sequence>MRYWVCEVCKKVISEYHIKLEGKYYHYYPCFVEKLKNRPRKEDDLVYSEVLDDSSEQSDEGEYTELFTYAFQGSMSERE</sequence>
<comment type="caution">
    <text evidence="1">The sequence shown here is derived from an EMBL/GenBank/DDBJ whole genome shotgun (WGS) entry which is preliminary data.</text>
</comment>
<proteinExistence type="predicted"/>
<organism evidence="1 2">
    <name type="scientific">candidate division TA06 bacterium DG_26</name>
    <dbReference type="NCBI Taxonomy" id="1703771"/>
    <lineage>
        <taxon>Bacteria</taxon>
        <taxon>Bacteria division TA06</taxon>
    </lineage>
</organism>
<evidence type="ECO:0008006" key="3">
    <source>
        <dbReference type="Google" id="ProtNLM"/>
    </source>
</evidence>